<keyword evidence="2" id="KW-1185">Reference proteome</keyword>
<gene>
    <name evidence="1" type="ORF">D4L85_01525</name>
</gene>
<dbReference type="KEGG" id="chk:D4L85_01525"/>
<evidence type="ECO:0000313" key="2">
    <source>
        <dbReference type="Proteomes" id="UP000266183"/>
    </source>
</evidence>
<dbReference type="AlphaFoldDB" id="A0A385SEM0"/>
<accession>A0A385SEM0</accession>
<proteinExistence type="predicted"/>
<dbReference type="EMBL" id="CP032382">
    <property type="protein sequence ID" value="AYB29342.1"/>
    <property type="molecule type" value="Genomic_DNA"/>
</dbReference>
<sequence length="210" mass="24231">MFATCQTEKIKQQPATFYDAILGQIVYDRYYSCLDTFLRDKNLMKIDSAYWKGSVSVSTFSRLVAALKRERKNMNQKCKITFHPDLGRSYSAHTIPDVAKKELQQILVTDTAFQQTFPGDQALDSLFIPCGLHASDFNIDFLQIEPPPQKRRVLYSSISLSMPVFNSNKTRAVLYCEYHGDSPYGEGVFVFVEKQEGEWKVYKYLVNWQS</sequence>
<name>A0A385SEM0_9BACT</name>
<dbReference type="Proteomes" id="UP000266183">
    <property type="component" value="Chromosome"/>
</dbReference>
<organism evidence="1 2">
    <name type="scientific">Chryseolinea soli</name>
    <dbReference type="NCBI Taxonomy" id="2321403"/>
    <lineage>
        <taxon>Bacteria</taxon>
        <taxon>Pseudomonadati</taxon>
        <taxon>Bacteroidota</taxon>
        <taxon>Cytophagia</taxon>
        <taxon>Cytophagales</taxon>
        <taxon>Fulvivirgaceae</taxon>
        <taxon>Chryseolinea</taxon>
    </lineage>
</organism>
<protein>
    <submittedName>
        <fullName evidence="1">Uncharacterized protein</fullName>
    </submittedName>
</protein>
<reference evidence="2" key="1">
    <citation type="submission" date="2018-09" db="EMBL/GenBank/DDBJ databases">
        <title>Chryseolinea sp. KIS68-18 isolated from soil.</title>
        <authorList>
            <person name="Weon H.-Y."/>
            <person name="Kwon S.-W."/>
            <person name="Lee S.A."/>
        </authorList>
    </citation>
    <scope>NUCLEOTIDE SEQUENCE [LARGE SCALE GENOMIC DNA]</scope>
    <source>
        <strain evidence="2">KIS68-18</strain>
    </source>
</reference>
<evidence type="ECO:0000313" key="1">
    <source>
        <dbReference type="EMBL" id="AYB29342.1"/>
    </source>
</evidence>